<feature type="compositionally biased region" description="Basic and acidic residues" evidence="1">
    <location>
        <begin position="279"/>
        <end position="292"/>
    </location>
</feature>
<evidence type="ECO:0000313" key="2">
    <source>
        <dbReference type="EMBL" id="RRJ54987.1"/>
    </source>
</evidence>
<protein>
    <recommendedName>
        <fullName evidence="4">VWA domain-containing protein</fullName>
    </recommendedName>
</protein>
<proteinExistence type="predicted"/>
<feature type="region of interest" description="Disordered" evidence="1">
    <location>
        <begin position="239"/>
        <end position="352"/>
    </location>
</feature>
<dbReference type="InterPro" id="IPR051928">
    <property type="entry name" value="NorD/CobT"/>
</dbReference>
<reference evidence="2 3" key="1">
    <citation type="submission" date="2018-11" db="EMBL/GenBank/DDBJ databases">
        <title>Genome sequencing of Paenibacillus sp. KCOM 3021 (= ChDC PVNT-B20).</title>
        <authorList>
            <person name="Kook J.-K."/>
            <person name="Park S.-N."/>
            <person name="Lim Y.K."/>
        </authorList>
    </citation>
    <scope>NUCLEOTIDE SEQUENCE [LARGE SCALE GENOMIC DNA]</scope>
    <source>
        <strain evidence="2 3">KCOM 3021</strain>
    </source>
</reference>
<dbReference type="SUPFAM" id="SSF53300">
    <property type="entry name" value="vWA-like"/>
    <property type="match status" value="1"/>
</dbReference>
<accession>A0A3P3TAE4</accession>
<feature type="compositionally biased region" description="Basic and acidic residues" evidence="1">
    <location>
        <begin position="261"/>
        <end position="271"/>
    </location>
</feature>
<feature type="compositionally biased region" description="Acidic residues" evidence="1">
    <location>
        <begin position="239"/>
        <end position="248"/>
    </location>
</feature>
<evidence type="ECO:0000256" key="1">
    <source>
        <dbReference type="SAM" id="MobiDB-lite"/>
    </source>
</evidence>
<feature type="compositionally biased region" description="Acidic residues" evidence="1">
    <location>
        <begin position="330"/>
        <end position="347"/>
    </location>
</feature>
<comment type="caution">
    <text evidence="2">The sequence shown here is derived from an EMBL/GenBank/DDBJ whole genome shotgun (WGS) entry which is preliminary data.</text>
</comment>
<dbReference type="OrthoDB" id="2765889at2"/>
<dbReference type="AlphaFoldDB" id="A0A3P3TAE4"/>
<evidence type="ECO:0008006" key="4">
    <source>
        <dbReference type="Google" id="ProtNLM"/>
    </source>
</evidence>
<dbReference type="EMBL" id="RRCN01000002">
    <property type="protein sequence ID" value="RRJ54987.1"/>
    <property type="molecule type" value="Genomic_DNA"/>
</dbReference>
<organism evidence="2 3">
    <name type="scientific">Paenibacillus oralis</name>
    <dbReference type="NCBI Taxonomy" id="2490856"/>
    <lineage>
        <taxon>Bacteria</taxon>
        <taxon>Bacillati</taxon>
        <taxon>Bacillota</taxon>
        <taxon>Bacilli</taxon>
        <taxon>Bacillales</taxon>
        <taxon>Paenibacillaceae</taxon>
        <taxon>Paenibacillus</taxon>
    </lineage>
</organism>
<dbReference type="Gene3D" id="3.40.50.410">
    <property type="entry name" value="von Willebrand factor, type A domain"/>
    <property type="match status" value="1"/>
</dbReference>
<dbReference type="PANTHER" id="PTHR41248:SF1">
    <property type="entry name" value="NORD PROTEIN"/>
    <property type="match status" value="1"/>
</dbReference>
<dbReference type="InterPro" id="IPR036465">
    <property type="entry name" value="vWFA_dom_sf"/>
</dbReference>
<dbReference type="RefSeq" id="WP_128636080.1">
    <property type="nucleotide sequence ID" value="NZ_RRCN01000002.1"/>
</dbReference>
<sequence>MPLPANLIPSREEIIKERERERLHRYLFIKFGRKKFDMYWTNEETSFTDYSSIYVKYQLQTPAHRLFNLEEMRMLRKGHALHERGHIEYDVSGVTYNWRMNNVSADKKDWAANFKYPMGWLKYFSGIMVDVRMENFVIVDLPETKQYFDFCNYNWRFGIRGEHAGEDRLYDFRECLASRGFNLTDIPEWHPEAVELVESVESMIRDVQFSSSTQEGMDNTSRIVKEVWPTLYEWMVQDSQEDKEPEENESGHDNSNWGDPDDVKQNSDRVVMKIQLTRKNGEEDSEGKGNDKSEDENEESKGNSSKKTNGEPEENSNSIEQKGESPHDPNDEDQSDGESGTEGENEAEDCKKPDFKGILTAISAELKADEKAADDEVGPYLAQLVDVKVGDEKKDRKAYSDKVVLIPYHGHDSSAYVNLKEQVKRQIQPTSSTLKKLLDPTPDQKYTNQRSGRLNVTKVWSASIMDDPNVFNRHVKGTPAQEARILVLDDISGSTGGWVTPGVCRIDAMKKAMVLLSEATEAAKIPTAVYAFTEDRYSEIDGRIMYPLTGSEDPKTIKLGTIIHPLKPYGRLGNVEKGFIGALEPQNGNRDTLALQWAVDALKPYHESIRLLIVLSDGEPCFSANEDENTMRSIVQQAQKQGIDVLCLFIGPEHSFPAVKNMYPGGAIFVSKNLIRDLTQQVMQIIKRRRK</sequence>
<name>A0A3P3TAE4_9BACL</name>
<dbReference type="Proteomes" id="UP000267017">
    <property type="component" value="Unassembled WGS sequence"/>
</dbReference>
<keyword evidence="3" id="KW-1185">Reference proteome</keyword>
<gene>
    <name evidence="2" type="ORF">EHV15_36070</name>
</gene>
<dbReference type="PANTHER" id="PTHR41248">
    <property type="entry name" value="NORD PROTEIN"/>
    <property type="match status" value="1"/>
</dbReference>
<evidence type="ECO:0000313" key="3">
    <source>
        <dbReference type="Proteomes" id="UP000267017"/>
    </source>
</evidence>